<dbReference type="RefSeq" id="WP_169076241.1">
    <property type="nucleotide sequence ID" value="NZ_JABBXH010000005.1"/>
</dbReference>
<keyword evidence="3 7" id="KW-1133">Transmembrane helix</keyword>
<dbReference type="EMBL" id="JABBXH010000005">
    <property type="protein sequence ID" value="NMP32920.1"/>
    <property type="molecule type" value="Genomic_DNA"/>
</dbReference>
<dbReference type="GO" id="GO:0044781">
    <property type="term" value="P:bacterial-type flagellum organization"/>
    <property type="evidence" value="ECO:0007669"/>
    <property type="project" value="UniProtKB-UniRule"/>
</dbReference>
<comment type="caution">
    <text evidence="8">The sequence shown here is derived from an EMBL/GenBank/DDBJ whole genome shotgun (WGS) entry which is preliminary data.</text>
</comment>
<dbReference type="InterPro" id="IPR022781">
    <property type="entry name" value="Flagellar_biosynth_FliO"/>
</dbReference>
<keyword evidence="9" id="KW-1185">Reference proteome</keyword>
<dbReference type="NCBIfam" id="TIGR03500">
    <property type="entry name" value="FliO_TIGR"/>
    <property type="match status" value="1"/>
</dbReference>
<keyword evidence="5 7" id="KW-0975">Bacterial flagellum</keyword>
<reference evidence="8 9" key="1">
    <citation type="submission" date="2020-04" db="EMBL/GenBank/DDBJ databases">
        <title>Thalassotalea sp. M1531, isolated from the surface of marine red alga.</title>
        <authorList>
            <person name="Pang L."/>
            <person name="Lu D.-C."/>
        </authorList>
    </citation>
    <scope>NUCLEOTIDE SEQUENCE [LARGE SCALE GENOMIC DNA]</scope>
    <source>
        <strain evidence="8 9">M1531</strain>
    </source>
</reference>
<gene>
    <name evidence="8" type="primary">fliO</name>
    <name evidence="8" type="ORF">HII17_15285</name>
</gene>
<evidence type="ECO:0000256" key="2">
    <source>
        <dbReference type="ARBA" id="ARBA00022692"/>
    </source>
</evidence>
<accession>A0A7Y0LGR7</accession>
<evidence type="ECO:0000256" key="6">
    <source>
        <dbReference type="ARBA" id="ARBA00037937"/>
    </source>
</evidence>
<keyword evidence="1 7" id="KW-1003">Cell membrane</keyword>
<name>A0A7Y0LGR7_9GAMM</name>
<dbReference type="Pfam" id="PF04347">
    <property type="entry name" value="FliO"/>
    <property type="match status" value="1"/>
</dbReference>
<keyword evidence="4 7" id="KW-0472">Membrane</keyword>
<evidence type="ECO:0000256" key="3">
    <source>
        <dbReference type="ARBA" id="ARBA00022989"/>
    </source>
</evidence>
<evidence type="ECO:0000256" key="1">
    <source>
        <dbReference type="ARBA" id="ARBA00022475"/>
    </source>
</evidence>
<evidence type="ECO:0000256" key="4">
    <source>
        <dbReference type="ARBA" id="ARBA00023136"/>
    </source>
</evidence>
<comment type="subcellular location">
    <subcellularLocation>
        <location evidence="7">Cell membrane</location>
    </subcellularLocation>
    <subcellularLocation>
        <location evidence="7">Bacterial flagellum basal body</location>
    </subcellularLocation>
</comment>
<comment type="similarity">
    <text evidence="6 7">Belongs to the FliO/MopB family.</text>
</comment>
<dbReference type="InterPro" id="IPR052205">
    <property type="entry name" value="FliO/MopB"/>
</dbReference>
<dbReference type="AlphaFoldDB" id="A0A7Y0LGR7"/>
<feature type="transmembrane region" description="Helical" evidence="7">
    <location>
        <begin position="45"/>
        <end position="63"/>
    </location>
</feature>
<dbReference type="GO" id="GO:0005886">
    <property type="term" value="C:plasma membrane"/>
    <property type="evidence" value="ECO:0007669"/>
    <property type="project" value="UniProtKB-SubCell"/>
</dbReference>
<keyword evidence="2 7" id="KW-0812">Transmembrane</keyword>
<keyword evidence="8" id="KW-0966">Cell projection</keyword>
<evidence type="ECO:0000313" key="8">
    <source>
        <dbReference type="EMBL" id="NMP32920.1"/>
    </source>
</evidence>
<dbReference type="Proteomes" id="UP000568664">
    <property type="component" value="Unassembled WGS sequence"/>
</dbReference>
<keyword evidence="8" id="KW-0282">Flagellum</keyword>
<protein>
    <recommendedName>
        <fullName evidence="7">Flagellar protein</fullName>
    </recommendedName>
</protein>
<evidence type="ECO:0000256" key="7">
    <source>
        <dbReference type="RuleBase" id="RU362064"/>
    </source>
</evidence>
<evidence type="ECO:0000313" key="9">
    <source>
        <dbReference type="Proteomes" id="UP000568664"/>
    </source>
</evidence>
<evidence type="ECO:0000256" key="5">
    <source>
        <dbReference type="ARBA" id="ARBA00023143"/>
    </source>
</evidence>
<dbReference type="PANTHER" id="PTHR38766">
    <property type="entry name" value="FLAGELLAR PROTEIN FLIO"/>
    <property type="match status" value="1"/>
</dbReference>
<dbReference type="PANTHER" id="PTHR38766:SF1">
    <property type="entry name" value="FLAGELLAR PROTEIN FLIO"/>
    <property type="match status" value="1"/>
</dbReference>
<sequence>MQFKTLSLSIFWGLMSPLAWTQESMVDAPVVGKHVASNNLDVVSMLLSLCAVLALIVVAASLLKKFQLGPVANKDLKVVTSLNLSAKERLVVVEVDKKQLLLGVTAHNISVLKELETPLKSAQPFPADLTGSLTKILKKQ</sequence>
<organism evidence="8 9">
    <name type="scientific">Thalassotalea algicola</name>
    <dbReference type="NCBI Taxonomy" id="2716224"/>
    <lineage>
        <taxon>Bacteria</taxon>
        <taxon>Pseudomonadati</taxon>
        <taxon>Pseudomonadota</taxon>
        <taxon>Gammaproteobacteria</taxon>
        <taxon>Alteromonadales</taxon>
        <taxon>Colwelliaceae</taxon>
        <taxon>Thalassotalea</taxon>
    </lineage>
</organism>
<keyword evidence="8" id="KW-0969">Cilium</keyword>
<proteinExistence type="inferred from homology"/>
<dbReference type="GO" id="GO:0009425">
    <property type="term" value="C:bacterial-type flagellum basal body"/>
    <property type="evidence" value="ECO:0007669"/>
    <property type="project" value="UniProtKB-SubCell"/>
</dbReference>